<organism evidence="6 7">
    <name type="scientific">Rhodocollybia butyracea</name>
    <dbReference type="NCBI Taxonomy" id="206335"/>
    <lineage>
        <taxon>Eukaryota</taxon>
        <taxon>Fungi</taxon>
        <taxon>Dikarya</taxon>
        <taxon>Basidiomycota</taxon>
        <taxon>Agaricomycotina</taxon>
        <taxon>Agaricomycetes</taxon>
        <taxon>Agaricomycetidae</taxon>
        <taxon>Agaricales</taxon>
        <taxon>Marasmiineae</taxon>
        <taxon>Omphalotaceae</taxon>
        <taxon>Rhodocollybia</taxon>
    </lineage>
</organism>
<dbReference type="InterPro" id="IPR024119">
    <property type="entry name" value="TF_DEAF-1"/>
</dbReference>
<keyword evidence="3" id="KW-0862">Zinc</keyword>
<dbReference type="GO" id="GO:0008270">
    <property type="term" value="F:zinc ion binding"/>
    <property type="evidence" value="ECO:0007669"/>
    <property type="project" value="UniProtKB-KW"/>
</dbReference>
<dbReference type="PANTHER" id="PTHR10237">
    <property type="entry name" value="DEFORMED EPIDERMAL AUTOREGULATORY FACTOR 1 HOMOLOG SUPPRESSIN"/>
    <property type="match status" value="1"/>
</dbReference>
<evidence type="ECO:0000256" key="2">
    <source>
        <dbReference type="ARBA" id="ARBA00022771"/>
    </source>
</evidence>
<dbReference type="InterPro" id="IPR002893">
    <property type="entry name" value="Znf_MYND"/>
</dbReference>
<keyword evidence="1" id="KW-0479">Metal-binding</keyword>
<evidence type="ECO:0000313" key="7">
    <source>
        <dbReference type="Proteomes" id="UP000772434"/>
    </source>
</evidence>
<dbReference type="OrthoDB" id="341421at2759"/>
<dbReference type="Pfam" id="PF01753">
    <property type="entry name" value="zf-MYND"/>
    <property type="match status" value="1"/>
</dbReference>
<dbReference type="Gene3D" id="6.10.140.2220">
    <property type="match status" value="1"/>
</dbReference>
<dbReference type="GO" id="GO:0005634">
    <property type="term" value="C:nucleus"/>
    <property type="evidence" value="ECO:0007669"/>
    <property type="project" value="TreeGrafter"/>
</dbReference>
<reference evidence="6" key="1">
    <citation type="submission" date="2020-11" db="EMBL/GenBank/DDBJ databases">
        <authorList>
            <consortium name="DOE Joint Genome Institute"/>
            <person name="Ahrendt S."/>
            <person name="Riley R."/>
            <person name="Andreopoulos W."/>
            <person name="Labutti K."/>
            <person name="Pangilinan J."/>
            <person name="Ruiz-Duenas F.J."/>
            <person name="Barrasa J.M."/>
            <person name="Sanchez-Garcia M."/>
            <person name="Camarero S."/>
            <person name="Miyauchi S."/>
            <person name="Serrano A."/>
            <person name="Linde D."/>
            <person name="Babiker R."/>
            <person name="Drula E."/>
            <person name="Ayuso-Fernandez I."/>
            <person name="Pacheco R."/>
            <person name="Padilla G."/>
            <person name="Ferreira P."/>
            <person name="Barriuso J."/>
            <person name="Kellner H."/>
            <person name="Castanera R."/>
            <person name="Alfaro M."/>
            <person name="Ramirez L."/>
            <person name="Pisabarro A.G."/>
            <person name="Kuo A."/>
            <person name="Tritt A."/>
            <person name="Lipzen A."/>
            <person name="He G."/>
            <person name="Yan M."/>
            <person name="Ng V."/>
            <person name="Cullen D."/>
            <person name="Martin F."/>
            <person name="Rosso M.-N."/>
            <person name="Henrissat B."/>
            <person name="Hibbett D."/>
            <person name="Martinez A.T."/>
            <person name="Grigoriev I.V."/>
        </authorList>
    </citation>
    <scope>NUCLEOTIDE SEQUENCE</scope>
    <source>
        <strain evidence="6">AH 40177</strain>
    </source>
</reference>
<gene>
    <name evidence="6" type="ORF">BDP27DRAFT_1074538</name>
</gene>
<evidence type="ECO:0000313" key="6">
    <source>
        <dbReference type="EMBL" id="KAF9065735.1"/>
    </source>
</evidence>
<dbReference type="AlphaFoldDB" id="A0A9P5PPQ0"/>
<accession>A0A9P5PPQ0</accession>
<evidence type="ECO:0000256" key="3">
    <source>
        <dbReference type="ARBA" id="ARBA00022833"/>
    </source>
</evidence>
<sequence length="296" mass="33452">MSQQVFAFITKAQTAYHSGKYLEASQNYQKAIKKILKDERVGVKLPPSAIVGANDPREVLPYCWALFTHLFRDANTMKFVNQASDPEGYKLLNSFRVGHTHPSHARFRTAEDKILLKGMQIVASGTIGLVVWDTHDRVTAAKRYREAIELAKTHEVFNSFGDSFDESPKPGAQGLKHFDLWVAENLKETKNNLKYLARVDDRGEDLDSFFGDPESPAGNLRKQQLPYPYVRYEPDGTRTVVENHVVATDRCANCGKRDTKLARCGTCLKVAYCGVNCQKADWKKHKAIVCVQKKKQ</sequence>
<keyword evidence="2 4" id="KW-0863">Zinc-finger</keyword>
<dbReference type="PANTHER" id="PTHR10237:SF14">
    <property type="entry name" value="MYND-TYPE DOMAIN-CONTAINING PROTEIN"/>
    <property type="match status" value="1"/>
</dbReference>
<proteinExistence type="predicted"/>
<evidence type="ECO:0000256" key="1">
    <source>
        <dbReference type="ARBA" id="ARBA00022723"/>
    </source>
</evidence>
<dbReference type="EMBL" id="JADNRY010000098">
    <property type="protein sequence ID" value="KAF9065735.1"/>
    <property type="molecule type" value="Genomic_DNA"/>
</dbReference>
<dbReference type="SUPFAM" id="SSF144232">
    <property type="entry name" value="HIT/MYND zinc finger-like"/>
    <property type="match status" value="1"/>
</dbReference>
<evidence type="ECO:0000256" key="4">
    <source>
        <dbReference type="PROSITE-ProRule" id="PRU00134"/>
    </source>
</evidence>
<dbReference type="PROSITE" id="PS50865">
    <property type="entry name" value="ZF_MYND_2"/>
    <property type="match status" value="1"/>
</dbReference>
<protein>
    <recommendedName>
        <fullName evidence="5">MYND-type domain-containing protein</fullName>
    </recommendedName>
</protein>
<dbReference type="GO" id="GO:0000981">
    <property type="term" value="F:DNA-binding transcription factor activity, RNA polymerase II-specific"/>
    <property type="evidence" value="ECO:0007669"/>
    <property type="project" value="TreeGrafter"/>
</dbReference>
<feature type="domain" description="MYND-type" evidence="5">
    <location>
        <begin position="251"/>
        <end position="289"/>
    </location>
</feature>
<evidence type="ECO:0000259" key="5">
    <source>
        <dbReference type="PROSITE" id="PS50865"/>
    </source>
</evidence>
<comment type="caution">
    <text evidence="6">The sequence shown here is derived from an EMBL/GenBank/DDBJ whole genome shotgun (WGS) entry which is preliminary data.</text>
</comment>
<name>A0A9P5PPQ0_9AGAR</name>
<dbReference type="Proteomes" id="UP000772434">
    <property type="component" value="Unassembled WGS sequence"/>
</dbReference>
<keyword evidence="7" id="KW-1185">Reference proteome</keyword>